<evidence type="ECO:0000256" key="1">
    <source>
        <dbReference type="SAM" id="SignalP"/>
    </source>
</evidence>
<evidence type="ECO:0000313" key="2">
    <source>
        <dbReference type="EMBL" id="QCW99730.1"/>
    </source>
</evidence>
<protein>
    <recommendedName>
        <fullName evidence="4">Tetratricopeptide repeat protein</fullName>
    </recommendedName>
</protein>
<gene>
    <name evidence="2" type="ORF">FGM00_06315</name>
</gene>
<dbReference type="OrthoDB" id="632318at2"/>
<dbReference type="Pfam" id="PF19867">
    <property type="entry name" value="DUF6340"/>
    <property type="match status" value="1"/>
</dbReference>
<name>A0A5B7SRV4_9FLAO</name>
<evidence type="ECO:0008006" key="4">
    <source>
        <dbReference type="Google" id="ProtNLM"/>
    </source>
</evidence>
<feature type="chain" id="PRO_5022777337" description="Tetratricopeptide repeat protein" evidence="1">
    <location>
        <begin position="22"/>
        <end position="349"/>
    </location>
</feature>
<reference evidence="2 3" key="1">
    <citation type="submission" date="2019-05" db="EMBL/GenBank/DDBJ databases">
        <title>Genome sequencing of F202Z8.</title>
        <authorList>
            <person name="Kwon Y.M."/>
        </authorList>
    </citation>
    <scope>NUCLEOTIDE SEQUENCE [LARGE SCALE GENOMIC DNA]</scope>
    <source>
        <strain evidence="2 3">F202Z8</strain>
    </source>
</reference>
<sequence length="349" mass="38914">MKYILHTAMFLALIAILSACSATSQLTMGVKEPARVPIPSDVVRIGLINRSVPAEGNESLDKIDKILSLEGLRLDELGAQSALNGLKAELERSGRFESVSLIDGVDSVRKGLGVFPAQMSWDDIDAICDAHNVDVIFSLEFYDTDTNVGYEQKMVNIPNPLGIKAEVPGHRVTIRTALKNGWRVYDPHTKYILDESSFQDNLVSVGEGINPFKAVEAIAGRKEAVLQTSNNLGNAYGLNIRNLTRRVTRIYYVKGTDNFEIGQRRAQAGDWKGAAELWERELSHPDAKIAGRAFYNMAISNEIDGNLDRALEYASKSYTDYNNKDALRYVNILKYRKQQVRELDNQLSK</sequence>
<dbReference type="InterPro" id="IPR045921">
    <property type="entry name" value="DUF6340"/>
</dbReference>
<dbReference type="PROSITE" id="PS51257">
    <property type="entry name" value="PROKAR_LIPOPROTEIN"/>
    <property type="match status" value="1"/>
</dbReference>
<evidence type="ECO:0000313" key="3">
    <source>
        <dbReference type="Proteomes" id="UP000310017"/>
    </source>
</evidence>
<organism evidence="2 3">
    <name type="scientific">Aggregatimonas sangjinii</name>
    <dbReference type="NCBI Taxonomy" id="2583587"/>
    <lineage>
        <taxon>Bacteria</taxon>
        <taxon>Pseudomonadati</taxon>
        <taxon>Bacteroidota</taxon>
        <taxon>Flavobacteriia</taxon>
        <taxon>Flavobacteriales</taxon>
        <taxon>Flavobacteriaceae</taxon>
        <taxon>Aggregatimonas</taxon>
    </lineage>
</organism>
<proteinExistence type="predicted"/>
<dbReference type="EMBL" id="CP040710">
    <property type="protein sequence ID" value="QCW99730.1"/>
    <property type="molecule type" value="Genomic_DNA"/>
</dbReference>
<dbReference type="Proteomes" id="UP000310017">
    <property type="component" value="Chromosome"/>
</dbReference>
<feature type="signal peptide" evidence="1">
    <location>
        <begin position="1"/>
        <end position="21"/>
    </location>
</feature>
<dbReference type="RefSeq" id="WP_138852082.1">
    <property type="nucleotide sequence ID" value="NZ_CP040710.1"/>
</dbReference>
<accession>A0A5B7SRV4</accession>
<dbReference type="AlphaFoldDB" id="A0A5B7SRV4"/>
<keyword evidence="3" id="KW-1185">Reference proteome</keyword>
<keyword evidence="1" id="KW-0732">Signal</keyword>
<dbReference type="KEGG" id="asag:FGM00_06315"/>